<comment type="caution">
    <text evidence="2">The sequence shown here is derived from an EMBL/GenBank/DDBJ whole genome shotgun (WGS) entry which is preliminary data.</text>
</comment>
<accession>A0A814QI91</accession>
<evidence type="ECO:0000256" key="1">
    <source>
        <dbReference type="SAM" id="Phobius"/>
    </source>
</evidence>
<feature type="non-terminal residue" evidence="2">
    <location>
        <position position="1"/>
    </location>
</feature>
<feature type="transmembrane region" description="Helical" evidence="1">
    <location>
        <begin position="27"/>
        <end position="46"/>
    </location>
</feature>
<keyword evidence="1" id="KW-1133">Transmembrane helix</keyword>
<keyword evidence="1" id="KW-0812">Transmembrane</keyword>
<evidence type="ECO:0000313" key="3">
    <source>
        <dbReference type="Proteomes" id="UP000663852"/>
    </source>
</evidence>
<organism evidence="2 3">
    <name type="scientific">Adineta ricciae</name>
    <name type="common">Rotifer</name>
    <dbReference type="NCBI Taxonomy" id="249248"/>
    <lineage>
        <taxon>Eukaryota</taxon>
        <taxon>Metazoa</taxon>
        <taxon>Spiralia</taxon>
        <taxon>Gnathifera</taxon>
        <taxon>Rotifera</taxon>
        <taxon>Eurotatoria</taxon>
        <taxon>Bdelloidea</taxon>
        <taxon>Adinetida</taxon>
        <taxon>Adinetidae</taxon>
        <taxon>Adineta</taxon>
    </lineage>
</organism>
<dbReference type="EMBL" id="CAJNOJ010000105">
    <property type="protein sequence ID" value="CAF1119865.1"/>
    <property type="molecule type" value="Genomic_DNA"/>
</dbReference>
<keyword evidence="1" id="KW-0472">Membrane</keyword>
<protein>
    <submittedName>
        <fullName evidence="2">Uncharacterized protein</fullName>
    </submittedName>
</protein>
<reference evidence="2" key="1">
    <citation type="submission" date="2021-02" db="EMBL/GenBank/DDBJ databases">
        <authorList>
            <person name="Nowell W R."/>
        </authorList>
    </citation>
    <scope>NUCLEOTIDE SEQUENCE</scope>
</reference>
<sequence length="115" mass="12978">RIRKVRANATAASQNSQKRELELLRRIAILLGIYLTSGIPSILFMVTSIRLIYMINLVSPSVVVCVEKICTILLDREMCQMIRAKVFRLTPVTPFATGLVLLTNVPTQRTVRHNV</sequence>
<dbReference type="Proteomes" id="UP000663852">
    <property type="component" value="Unassembled WGS sequence"/>
</dbReference>
<proteinExistence type="predicted"/>
<name>A0A814QI91_ADIRI</name>
<evidence type="ECO:0000313" key="2">
    <source>
        <dbReference type="EMBL" id="CAF1119865.1"/>
    </source>
</evidence>
<dbReference type="AlphaFoldDB" id="A0A814QI91"/>
<gene>
    <name evidence="2" type="ORF">EDS130_LOCUS20989</name>
</gene>